<sequence>MNVFIRELKANRKSLIIWCVCMALLILSGMGKYTAYSSGSEGAQALADLPQTLKSLLGMGSFDVTTMTGFFALLFLYIEIVAGIHAVLLGSGILAKEERDKTTEFLMTRPLSRTSIVCAKLGAALVNVVVLNLVSLGSSLAAVSAYNKGPDISGEIAVFLFSMLLVQLVFLTLGMLLAAVLRNAKTSGSISAGVLMAAFVIYEFTELNQSLRFLNILTPFKYFSYADMAEGMGLHPGIAAVSLLLSATFAWGAIYFYRRRDLGV</sequence>
<gene>
    <name evidence="1" type="ORF">ACI1P1_04400</name>
</gene>
<reference evidence="1" key="1">
    <citation type="submission" date="2024-12" db="EMBL/GenBank/DDBJ databases">
        <authorList>
            <person name="Wu N."/>
        </authorList>
    </citation>
    <scope>NUCLEOTIDE SEQUENCE</scope>
    <source>
        <strain evidence="1">P15</strain>
    </source>
</reference>
<comment type="caution">
    <text evidence="1">The sequence shown here is derived from an EMBL/GenBank/DDBJ whole genome shotgun (WGS) entry which is preliminary data.</text>
</comment>
<name>A0ACC7NZQ1_9BACL</name>
<accession>A0ACC7NZQ1</accession>
<keyword evidence="2" id="KW-1185">Reference proteome</keyword>
<evidence type="ECO:0000313" key="2">
    <source>
        <dbReference type="Proteomes" id="UP001631969"/>
    </source>
</evidence>
<protein>
    <submittedName>
        <fullName evidence="1">ABC transporter permease subunit</fullName>
    </submittedName>
</protein>
<dbReference type="EMBL" id="JBJURJ010000002">
    <property type="protein sequence ID" value="MFM9327537.1"/>
    <property type="molecule type" value="Genomic_DNA"/>
</dbReference>
<dbReference type="Proteomes" id="UP001631969">
    <property type="component" value="Unassembled WGS sequence"/>
</dbReference>
<organism evidence="1 2">
    <name type="scientific">Paenibacillus mesotrionivorans</name>
    <dbReference type="NCBI Taxonomy" id="3160968"/>
    <lineage>
        <taxon>Bacteria</taxon>
        <taxon>Bacillati</taxon>
        <taxon>Bacillota</taxon>
        <taxon>Bacilli</taxon>
        <taxon>Bacillales</taxon>
        <taxon>Paenibacillaceae</taxon>
        <taxon>Paenibacillus</taxon>
    </lineage>
</organism>
<proteinExistence type="predicted"/>
<evidence type="ECO:0000313" key="1">
    <source>
        <dbReference type="EMBL" id="MFM9327537.1"/>
    </source>
</evidence>